<dbReference type="InterPro" id="IPR001769">
    <property type="entry name" value="Gingipain"/>
</dbReference>
<dbReference type="Gene3D" id="3.40.50.10390">
    <property type="entry name" value="Gingipain r, domain 1"/>
    <property type="match status" value="1"/>
</dbReference>
<dbReference type="Gene3D" id="3.40.50.1460">
    <property type="match status" value="1"/>
</dbReference>
<dbReference type="InterPro" id="IPR029030">
    <property type="entry name" value="Caspase-like_dom_sf"/>
</dbReference>
<dbReference type="CDD" id="cd02258">
    <property type="entry name" value="Peptidase_C25_N"/>
    <property type="match status" value="1"/>
</dbReference>
<feature type="domain" description="Gingipain" evidence="3">
    <location>
        <begin position="607"/>
        <end position="957"/>
    </location>
</feature>
<evidence type="ECO:0000259" key="4">
    <source>
        <dbReference type="Pfam" id="PF08126"/>
    </source>
</evidence>
<name>A0ABQ0JTY2_9BACT</name>
<dbReference type="RefSeq" id="WP_052562369.1">
    <property type="nucleotide sequence ID" value="NZ_BAFN01000001.1"/>
</dbReference>
<organism evidence="5 6">
    <name type="scientific">Candidatus Brocadia sinica JPN1</name>
    <dbReference type="NCBI Taxonomy" id="1197129"/>
    <lineage>
        <taxon>Bacteria</taxon>
        <taxon>Pseudomonadati</taxon>
        <taxon>Planctomycetota</taxon>
        <taxon>Candidatus Brocadiia</taxon>
        <taxon>Candidatus Brocadiales</taxon>
        <taxon>Candidatus Brocadiaceae</taxon>
        <taxon>Candidatus Brocadia</taxon>
    </lineage>
</organism>
<gene>
    <name evidence="5" type="ORF">BROSI_A0734</name>
</gene>
<dbReference type="InterPro" id="IPR038490">
    <property type="entry name" value="Gingipain_propep_sf"/>
</dbReference>
<dbReference type="Gene3D" id="2.60.40.3800">
    <property type="match status" value="1"/>
</dbReference>
<evidence type="ECO:0000313" key="5">
    <source>
        <dbReference type="EMBL" id="GAN32222.1"/>
    </source>
</evidence>
<evidence type="ECO:0000256" key="1">
    <source>
        <dbReference type="ARBA" id="ARBA00022729"/>
    </source>
</evidence>
<sequence length="1063" mass="117178">MAEIFKKDLFFILSLILGCCSPSLLMAGPPSGNHLKVLGSDGQAVVLELKVGDFQTETIEHEGQVYHRIIIPEMAQSARAGEPQIPLCGAMIGLPSPEGVSVQIVDASYETLNGYRLYPAPEMIARGDNFDDNLTGDIKQTFALNKNIYSTNAFYPGAVVEIGYTGYMRDQPVAQVQFYPVQYNPATSELRLYRRILAKITWSAPLSGVVPKMRGVSPAYENLLRNRILNYDVLERPSVGREAPPHSDIRTKDIATTSSTTNLKIGVTEDGIYKLTYSDLADAGLNLNTIDPSTIKISNQGAEIPIYVQGEDDGAFDATDYILFYGKAINDIYTSKNVYWLQTDGADGKRMNTLDGSLSGGASVPAHFTATLHAEEDTYYWQTIPNGSGQDHWFWGDRLSAPGSEDYSLTLNNISTSAGTATVHVRLQGRTDVQANPDHHTKIYLNSVVIDDQLWNGMNIFDHEVSVPHSYLNEGVNIVRVESVGDTGAKVDQVFVNWIEIGYFDTYVAENNELLFSAPTGGAFQFEVAGFSSDDIEVFDVTDPANVGLVINTNILAKGGTYTLQFEDTAQAGTRYLAQTMAQSKSPASIEVDQPSSWKSTTNGADYIIITHEDFYNGAQKLALHRSNSGLRAATVKITDIYDEFNYGIFHPQAIRDFLLYAYNNWTAPAPTYVLLIGDACQDYKDNLDTDTMNYVPTQLIETDILGETPSDNWFVLVSGDDILPDMFIGRLSADTKSQADDIVDKIIYYEQNPPKNSWNKNALFVADDDDSSFEEMSEQLAGLLPDDYTANKVYVSEYTSGDPTKDIINYINDGSLLVNYTGHGAVERWGLWNGSNSILGLSDIKSLNNTRKFPVVTVADCLNGFFTGTKPQISVAEEFQRLRDKGAVAVWAPTALSYTSGHQILMSEFYKALFQDKQYGMGAATTAAKIATYSQNSFWGELVETFVLFGDPVTELGVSADSGSPLSVLAPNGGEVIVSGSTFTVQWTAPDSMVKFKLRYSLDKGRSWKKIAKNVTDTSYDWDVPDIKNTRKKCLIEVTGFDESGKKRGKDRSDSPFTIEKK</sequence>
<accession>A0ABQ0JTY2</accession>
<dbReference type="EMBL" id="BAFN01000001">
    <property type="protein sequence ID" value="GAN32222.1"/>
    <property type="molecule type" value="Genomic_DNA"/>
</dbReference>
<feature type="domain" description="Gingipain propeptide" evidence="4">
    <location>
        <begin position="35"/>
        <end position="207"/>
    </location>
</feature>
<evidence type="ECO:0000256" key="2">
    <source>
        <dbReference type="SAM" id="MobiDB-lite"/>
    </source>
</evidence>
<dbReference type="SUPFAM" id="SSF52129">
    <property type="entry name" value="Caspase-like"/>
    <property type="match status" value="1"/>
</dbReference>
<keyword evidence="6" id="KW-1185">Reference proteome</keyword>
<evidence type="ECO:0000259" key="3">
    <source>
        <dbReference type="Pfam" id="PF01364"/>
    </source>
</evidence>
<dbReference type="InterPro" id="IPR029031">
    <property type="entry name" value="Gingipain_N_sf"/>
</dbReference>
<evidence type="ECO:0008006" key="7">
    <source>
        <dbReference type="Google" id="ProtNLM"/>
    </source>
</evidence>
<proteinExistence type="predicted"/>
<dbReference type="InterPro" id="IPR012600">
    <property type="entry name" value="Propeptide_C25"/>
</dbReference>
<keyword evidence="1" id="KW-0732">Signal</keyword>
<dbReference type="Pfam" id="PF08126">
    <property type="entry name" value="Propeptide_C25"/>
    <property type="match status" value="1"/>
</dbReference>
<protein>
    <recommendedName>
        <fullName evidence="7">Gingipain domain-containing protein</fullName>
    </recommendedName>
</protein>
<dbReference type="PROSITE" id="PS51257">
    <property type="entry name" value="PROKAR_LIPOPROTEIN"/>
    <property type="match status" value="1"/>
</dbReference>
<feature type="region of interest" description="Disordered" evidence="2">
    <location>
        <begin position="1044"/>
        <end position="1063"/>
    </location>
</feature>
<dbReference type="Proteomes" id="UP000032309">
    <property type="component" value="Unassembled WGS sequence"/>
</dbReference>
<reference evidence="6" key="1">
    <citation type="journal article" date="2015" name="Genome Announc.">
        <title>Draft Genome Sequence of an Anaerobic Ammonium-Oxidizing Bacterium, "Candidatus Brocadia sinica".</title>
        <authorList>
            <person name="Oshiki M."/>
            <person name="Shinyako-Hata K."/>
            <person name="Satoh H."/>
            <person name="Okabe S."/>
        </authorList>
    </citation>
    <scope>NUCLEOTIDE SEQUENCE [LARGE SCALE GENOMIC DNA]</scope>
    <source>
        <strain evidence="6">JPN1</strain>
    </source>
</reference>
<comment type="caution">
    <text evidence="5">The sequence shown here is derived from an EMBL/GenBank/DDBJ whole genome shotgun (WGS) entry which is preliminary data.</text>
</comment>
<evidence type="ECO:0000313" key="6">
    <source>
        <dbReference type="Proteomes" id="UP000032309"/>
    </source>
</evidence>
<dbReference type="Pfam" id="PF01364">
    <property type="entry name" value="Peptidase_C25"/>
    <property type="match status" value="1"/>
</dbReference>